<keyword evidence="3" id="KW-0479">Metal-binding</keyword>
<dbReference type="Gene3D" id="1.10.150.240">
    <property type="entry name" value="Putative phosphatase, domain 2"/>
    <property type="match status" value="1"/>
</dbReference>
<dbReference type="PANTHER" id="PTHR46193">
    <property type="entry name" value="6-PHOSPHOGLUCONATE PHOSPHATASE"/>
    <property type="match status" value="1"/>
</dbReference>
<dbReference type="InterPro" id="IPR051600">
    <property type="entry name" value="Beta-PGM-like"/>
</dbReference>
<keyword evidence="7" id="KW-1185">Reference proteome</keyword>
<sequence length="219" mass="23509">MKAALLFDLDGTLVDTDHLHLDAFNRLFAEHGFQVDRPTYTAKIMGQPNAGIAETFLPHLGRDAALALLSRKEEAYRGMVRDLTPIAGLIDLLDWVKAEGIPCGVVTNAPRANAELVLEGLGLAHRFETLVIGDELAQAKPHPLPYLTGLERLGADARKSVAFEDSPSGMQAALGAGLTLVGLATSLPPETMQGHGAHVAVKDYHDPRIRDLIAQRLAA</sequence>
<dbReference type="InterPro" id="IPR041492">
    <property type="entry name" value="HAD_2"/>
</dbReference>
<dbReference type="SFLD" id="SFLDG01129">
    <property type="entry name" value="C1.5:_HAD__Beta-PGM__Phosphata"/>
    <property type="match status" value="1"/>
</dbReference>
<gene>
    <name evidence="6" type="ORF">SMD31_01590</name>
</gene>
<dbReference type="InterPro" id="IPR036412">
    <property type="entry name" value="HAD-like_sf"/>
</dbReference>
<keyword evidence="4" id="KW-0460">Magnesium</keyword>
<dbReference type="NCBIfam" id="TIGR01509">
    <property type="entry name" value="HAD-SF-IA-v3"/>
    <property type="match status" value="1"/>
</dbReference>
<dbReference type="InterPro" id="IPR006439">
    <property type="entry name" value="HAD-SF_hydro_IA"/>
</dbReference>
<comment type="cofactor">
    <cofactor evidence="1">
        <name>Mg(2+)</name>
        <dbReference type="ChEBI" id="CHEBI:18420"/>
    </cofactor>
</comment>
<dbReference type="Proteomes" id="UP001271769">
    <property type="component" value="Unassembled WGS sequence"/>
</dbReference>
<comment type="caution">
    <text evidence="6">The sequence shown here is derived from an EMBL/GenBank/DDBJ whole genome shotgun (WGS) entry which is preliminary data.</text>
</comment>
<comment type="similarity">
    <text evidence="2">Belongs to the HAD-like hydrolase superfamily. CbbY/CbbZ/Gph/YieH family.</text>
</comment>
<dbReference type="RefSeq" id="WP_320498868.1">
    <property type="nucleotide sequence ID" value="NZ_JAXCLX010000001.1"/>
</dbReference>
<dbReference type="InterPro" id="IPR023198">
    <property type="entry name" value="PGP-like_dom2"/>
</dbReference>
<evidence type="ECO:0000256" key="4">
    <source>
        <dbReference type="ARBA" id="ARBA00022842"/>
    </source>
</evidence>
<evidence type="ECO:0000313" key="7">
    <source>
        <dbReference type="Proteomes" id="UP001271769"/>
    </source>
</evidence>
<dbReference type="Pfam" id="PF13419">
    <property type="entry name" value="HAD_2"/>
    <property type="match status" value="1"/>
</dbReference>
<evidence type="ECO:0000313" key="6">
    <source>
        <dbReference type="EMBL" id="MDY0870589.1"/>
    </source>
</evidence>
<dbReference type="InterPro" id="IPR023214">
    <property type="entry name" value="HAD_sf"/>
</dbReference>
<evidence type="ECO:0000256" key="2">
    <source>
        <dbReference type="ARBA" id="ARBA00006171"/>
    </source>
</evidence>
<keyword evidence="5" id="KW-0119">Carbohydrate metabolism</keyword>
<dbReference type="PRINTS" id="PR00413">
    <property type="entry name" value="HADHALOGNASE"/>
</dbReference>
<dbReference type="SUPFAM" id="SSF56784">
    <property type="entry name" value="HAD-like"/>
    <property type="match status" value="1"/>
</dbReference>
<dbReference type="SFLD" id="SFLDS00003">
    <property type="entry name" value="Haloacid_Dehalogenase"/>
    <property type="match status" value="1"/>
</dbReference>
<proteinExistence type="inferred from homology"/>
<protein>
    <submittedName>
        <fullName evidence="6">HAD family phosphatase</fullName>
    </submittedName>
</protein>
<dbReference type="PANTHER" id="PTHR46193:SF18">
    <property type="entry name" value="HEXITOL PHOSPHATASE B"/>
    <property type="match status" value="1"/>
</dbReference>
<evidence type="ECO:0000256" key="5">
    <source>
        <dbReference type="ARBA" id="ARBA00023277"/>
    </source>
</evidence>
<reference evidence="6 7" key="1">
    <citation type="journal article" date="2013" name="Antonie Van Leeuwenhoek">
        <title>Dongia rigui sp. nov., isolated from freshwater of a large wetland in Korea.</title>
        <authorList>
            <person name="Baik K.S."/>
            <person name="Hwang Y.M."/>
            <person name="Choi J.S."/>
            <person name="Kwon J."/>
            <person name="Seong C.N."/>
        </authorList>
    </citation>
    <scope>NUCLEOTIDE SEQUENCE [LARGE SCALE GENOMIC DNA]</scope>
    <source>
        <strain evidence="6 7">04SU4-P</strain>
    </source>
</reference>
<organism evidence="6 7">
    <name type="scientific">Dongia rigui</name>
    <dbReference type="NCBI Taxonomy" id="940149"/>
    <lineage>
        <taxon>Bacteria</taxon>
        <taxon>Pseudomonadati</taxon>
        <taxon>Pseudomonadota</taxon>
        <taxon>Alphaproteobacteria</taxon>
        <taxon>Rhodospirillales</taxon>
        <taxon>Dongiaceae</taxon>
        <taxon>Dongia</taxon>
    </lineage>
</organism>
<evidence type="ECO:0000256" key="1">
    <source>
        <dbReference type="ARBA" id="ARBA00001946"/>
    </source>
</evidence>
<name>A0ABU5DUG1_9PROT</name>
<dbReference type="SFLD" id="SFLDG01135">
    <property type="entry name" value="C1.5.6:_HAD__Beta-PGM__Phospha"/>
    <property type="match status" value="1"/>
</dbReference>
<dbReference type="EMBL" id="JAXCLX010000001">
    <property type="protein sequence ID" value="MDY0870589.1"/>
    <property type="molecule type" value="Genomic_DNA"/>
</dbReference>
<evidence type="ECO:0000256" key="3">
    <source>
        <dbReference type="ARBA" id="ARBA00022723"/>
    </source>
</evidence>
<accession>A0ABU5DUG1</accession>
<dbReference type="Gene3D" id="3.40.50.1000">
    <property type="entry name" value="HAD superfamily/HAD-like"/>
    <property type="match status" value="1"/>
</dbReference>
<dbReference type="CDD" id="cd07505">
    <property type="entry name" value="HAD_BPGM-like"/>
    <property type="match status" value="1"/>
</dbReference>